<evidence type="ECO:0000313" key="2">
    <source>
        <dbReference type="EMBL" id="TVU30174.1"/>
    </source>
</evidence>
<dbReference type="Proteomes" id="UP000324897">
    <property type="component" value="Chromosome 1"/>
</dbReference>
<keyword evidence="3" id="KW-1185">Reference proteome</keyword>
<accession>A0A5J9V3R6</accession>
<dbReference type="SUPFAM" id="SSF54001">
    <property type="entry name" value="Cysteine proteinases"/>
    <property type="match status" value="1"/>
</dbReference>
<dbReference type="EMBL" id="RWGY01000011">
    <property type="protein sequence ID" value="TVU30174.1"/>
    <property type="molecule type" value="Genomic_DNA"/>
</dbReference>
<dbReference type="OrthoDB" id="684603at2759"/>
<feature type="domain" description="Cathepsin propeptide inhibitor" evidence="1">
    <location>
        <begin position="50"/>
        <end position="107"/>
    </location>
</feature>
<name>A0A5J9V3R6_9POAL</name>
<organism evidence="2 3">
    <name type="scientific">Eragrostis curvula</name>
    <name type="common">weeping love grass</name>
    <dbReference type="NCBI Taxonomy" id="38414"/>
    <lineage>
        <taxon>Eukaryota</taxon>
        <taxon>Viridiplantae</taxon>
        <taxon>Streptophyta</taxon>
        <taxon>Embryophyta</taxon>
        <taxon>Tracheophyta</taxon>
        <taxon>Spermatophyta</taxon>
        <taxon>Magnoliopsida</taxon>
        <taxon>Liliopsida</taxon>
        <taxon>Poales</taxon>
        <taxon>Poaceae</taxon>
        <taxon>PACMAD clade</taxon>
        <taxon>Chloridoideae</taxon>
        <taxon>Eragrostideae</taxon>
        <taxon>Eragrostidinae</taxon>
        <taxon>Eragrostis</taxon>
    </lineage>
</organism>
<proteinExistence type="predicted"/>
<feature type="non-terminal residue" evidence="2">
    <location>
        <position position="1"/>
    </location>
</feature>
<dbReference type="InterPro" id="IPR038765">
    <property type="entry name" value="Papain-like_cys_pep_sf"/>
</dbReference>
<gene>
    <name evidence="2" type="ORF">EJB05_21784</name>
</gene>
<dbReference type="InterPro" id="IPR013201">
    <property type="entry name" value="Prot_inhib_I29"/>
</dbReference>
<dbReference type="SMART" id="SM00848">
    <property type="entry name" value="Inhibitor_I29"/>
    <property type="match status" value="1"/>
</dbReference>
<dbReference type="Gramene" id="TVU30174">
    <property type="protein sequence ID" value="TVU30174"/>
    <property type="gene ID" value="EJB05_21784"/>
</dbReference>
<dbReference type="AlphaFoldDB" id="A0A5J9V3R6"/>
<sequence>MFAEWKAKFEQTYKDVGEEECRGLAKEEIFRGHGVRKGEASYEEETRREFAGWKAGYGKTYRDAGEEECRYKLFKGNRRVVVLLNNAAAGEAAYGLNQFGDLTNEEVRASCYGRVGGVRNNLEIEGELSSRCQAIATSMQYQDHVEARLIWSPVCQCIATELKQSTESGGSAIPGDEGHMWL</sequence>
<comment type="caution">
    <text evidence="2">The sequence shown here is derived from an EMBL/GenBank/DDBJ whole genome shotgun (WGS) entry which is preliminary data.</text>
</comment>
<dbReference type="Pfam" id="PF08246">
    <property type="entry name" value="Inhibitor_I29"/>
    <property type="match status" value="1"/>
</dbReference>
<reference evidence="2 3" key="1">
    <citation type="journal article" date="2019" name="Sci. Rep.">
        <title>A high-quality genome of Eragrostis curvula grass provides insights into Poaceae evolution and supports new strategies to enhance forage quality.</title>
        <authorList>
            <person name="Carballo J."/>
            <person name="Santos B.A.C.M."/>
            <person name="Zappacosta D."/>
            <person name="Garbus I."/>
            <person name="Selva J.P."/>
            <person name="Gallo C.A."/>
            <person name="Diaz A."/>
            <person name="Albertini E."/>
            <person name="Caccamo M."/>
            <person name="Echenique V."/>
        </authorList>
    </citation>
    <scope>NUCLEOTIDE SEQUENCE [LARGE SCALE GENOMIC DNA]</scope>
    <source>
        <strain evidence="3">cv. Victoria</strain>
        <tissue evidence="2">Leaf</tissue>
    </source>
</reference>
<dbReference type="Gene3D" id="1.10.287.2250">
    <property type="match status" value="1"/>
</dbReference>
<evidence type="ECO:0000313" key="3">
    <source>
        <dbReference type="Proteomes" id="UP000324897"/>
    </source>
</evidence>
<evidence type="ECO:0000259" key="1">
    <source>
        <dbReference type="SMART" id="SM00848"/>
    </source>
</evidence>
<protein>
    <recommendedName>
        <fullName evidence="1">Cathepsin propeptide inhibitor domain-containing protein</fullName>
    </recommendedName>
</protein>